<feature type="disulfide bond" evidence="18">
    <location>
        <begin position="73"/>
        <end position="78"/>
    </location>
</feature>
<comment type="catalytic activity">
    <reaction evidence="1 19">
        <text>2 a phenolic donor + H2O2 = 2 a phenolic radical donor + 2 H2O</text>
        <dbReference type="Rhea" id="RHEA:56136"/>
        <dbReference type="ChEBI" id="CHEBI:15377"/>
        <dbReference type="ChEBI" id="CHEBI:16240"/>
        <dbReference type="ChEBI" id="CHEBI:139520"/>
        <dbReference type="ChEBI" id="CHEBI:139521"/>
        <dbReference type="EC" id="1.11.1.7"/>
    </reaction>
</comment>
<dbReference type="CDD" id="cd00693">
    <property type="entry name" value="secretory_peroxidase"/>
    <property type="match status" value="1"/>
</dbReference>
<feature type="disulfide bond" evidence="18">
    <location>
        <begin position="126"/>
        <end position="326"/>
    </location>
</feature>
<feature type="binding site" evidence="16">
    <location>
        <position position="93"/>
    </location>
    <ligand>
        <name>Ca(2+)</name>
        <dbReference type="ChEBI" id="CHEBI:29108"/>
        <label>1</label>
    </ligand>
</feature>
<dbReference type="EC" id="1.11.1.7" evidence="4 19"/>
<evidence type="ECO:0000313" key="21">
    <source>
        <dbReference type="EMBL" id="KAI3925421.1"/>
    </source>
</evidence>
<feature type="disulfide bond" evidence="18">
    <location>
        <begin position="204"/>
        <end position="236"/>
    </location>
</feature>
<evidence type="ECO:0000256" key="13">
    <source>
        <dbReference type="ARBA" id="ARBA00023324"/>
    </source>
</evidence>
<dbReference type="GO" id="GO:0006979">
    <property type="term" value="P:response to oxidative stress"/>
    <property type="evidence" value="ECO:0007669"/>
    <property type="project" value="UniProtKB-UniRule"/>
</dbReference>
<dbReference type="PROSITE" id="PS50873">
    <property type="entry name" value="PEROXIDASE_4"/>
    <property type="match status" value="1"/>
</dbReference>
<feature type="binding site" description="axial binding residue" evidence="16">
    <location>
        <position position="197"/>
    </location>
    <ligand>
        <name>heme b</name>
        <dbReference type="ChEBI" id="CHEBI:60344"/>
    </ligand>
    <ligandPart>
        <name>Fe</name>
        <dbReference type="ChEBI" id="CHEBI:18248"/>
    </ligandPart>
</feature>
<keyword evidence="22" id="KW-1185">Reference proteome</keyword>
<evidence type="ECO:0000256" key="1">
    <source>
        <dbReference type="ARBA" id="ARBA00000189"/>
    </source>
</evidence>
<dbReference type="Gene3D" id="1.10.420.10">
    <property type="entry name" value="Peroxidase, domain 2"/>
    <property type="match status" value="1"/>
</dbReference>
<feature type="binding site" evidence="16">
    <location>
        <position position="258"/>
    </location>
    <ligand>
        <name>Ca(2+)</name>
        <dbReference type="ChEBI" id="CHEBI:29108"/>
        <label>2</label>
    </ligand>
</feature>
<dbReference type="GO" id="GO:0005576">
    <property type="term" value="C:extracellular region"/>
    <property type="evidence" value="ECO:0007669"/>
    <property type="project" value="UniProtKB-SubCell"/>
</dbReference>
<evidence type="ECO:0000256" key="19">
    <source>
        <dbReference type="RuleBase" id="RU362060"/>
    </source>
</evidence>
<keyword evidence="6 19" id="KW-0349">Heme</keyword>
<evidence type="ECO:0000256" key="7">
    <source>
        <dbReference type="ARBA" id="ARBA00022723"/>
    </source>
</evidence>
<feature type="disulfide bond" evidence="18">
    <location>
        <begin position="40"/>
        <end position="120"/>
    </location>
</feature>
<feature type="chain" id="PRO_5041775603" description="Peroxidase" evidence="19">
    <location>
        <begin position="27"/>
        <end position="330"/>
    </location>
</feature>
<evidence type="ECO:0000256" key="9">
    <source>
        <dbReference type="ARBA" id="ARBA00023002"/>
    </source>
</evidence>
<evidence type="ECO:0000256" key="6">
    <source>
        <dbReference type="ARBA" id="ARBA00022617"/>
    </source>
</evidence>
<keyword evidence="12" id="KW-0325">Glycoprotein</keyword>
<keyword evidence="19" id="KW-0732">Signal</keyword>
<evidence type="ECO:0000259" key="20">
    <source>
        <dbReference type="PROSITE" id="PS50873"/>
    </source>
</evidence>
<keyword evidence="10 16" id="KW-0408">Iron</keyword>
<dbReference type="FunFam" id="1.10.420.10:FF:000006">
    <property type="entry name" value="Peroxidase"/>
    <property type="match status" value="1"/>
</dbReference>
<comment type="function">
    <text evidence="2">Removal of H(2)O(2), oxidation of toxic reductants, biosynthesis and degradation of lignin, suberization, auxin catabolism, response to environmental stresses such as wounding, pathogen attack and oxidative stress. These functions might be dependent on each isozyme/isoform in each plant tissue.</text>
</comment>
<protein>
    <recommendedName>
        <fullName evidence="4 19">Peroxidase</fullName>
        <ecNumber evidence="4 19">1.11.1.7</ecNumber>
    </recommendedName>
</protein>
<evidence type="ECO:0000256" key="12">
    <source>
        <dbReference type="ARBA" id="ARBA00023180"/>
    </source>
</evidence>
<dbReference type="InterPro" id="IPR019793">
    <property type="entry name" value="Peroxidases_heam-ligand_BS"/>
</dbReference>
<evidence type="ECO:0000256" key="2">
    <source>
        <dbReference type="ARBA" id="ARBA00002322"/>
    </source>
</evidence>
<dbReference type="InterPro" id="IPR002016">
    <property type="entry name" value="Haem_peroxidase"/>
</dbReference>
<dbReference type="PANTHER" id="PTHR31235">
    <property type="entry name" value="PEROXIDASE 25-RELATED"/>
    <property type="match status" value="1"/>
</dbReference>
<dbReference type="InterPro" id="IPR010255">
    <property type="entry name" value="Haem_peroxidase_sf"/>
</dbReference>
<evidence type="ECO:0000256" key="5">
    <source>
        <dbReference type="ARBA" id="ARBA00022559"/>
    </source>
</evidence>
<keyword evidence="8 16" id="KW-0106">Calcium</keyword>
<feature type="binding site" evidence="16">
    <location>
        <position position="72"/>
    </location>
    <ligand>
        <name>Ca(2+)</name>
        <dbReference type="ChEBI" id="CHEBI:29108"/>
        <label>1</label>
    </ligand>
</feature>
<keyword evidence="7 16" id="KW-0479">Metal-binding</keyword>
<dbReference type="PRINTS" id="PR00461">
    <property type="entry name" value="PLPEROXIDASE"/>
</dbReference>
<sequence>MSSNNMIIGFIGLVLLACCCPSKVEAAHQQLQVGYYRSTCFPAELIVRNEVFKAFQANKGIAPGLVRLHFHDCFVRGCDGSVLIDSTPGNTAEKDSPANFPSLRGDEVVDAIKDALERICPGVVSCADILAFAARDSLAITGGIIYDVPAGRKDGTVSLISETIDIPPPTFDVNQLTQSFDRKGLTQEEMVTLSGVHTIGRSHCTSFRDRLYNFSSSVKQDPSLDAAYAEQLKLSCPEANNDPNLVVPMNTRSPIVADVGYFVDVSNHRGLFTSDQALLTNQATADQVTRNARNPFLWNNKLKAAMVKMGKIGVLTGDDGEIRLNCRIPN</sequence>
<dbReference type="InterPro" id="IPR019794">
    <property type="entry name" value="Peroxidases_AS"/>
</dbReference>
<evidence type="ECO:0000256" key="10">
    <source>
        <dbReference type="ARBA" id="ARBA00023004"/>
    </source>
</evidence>
<dbReference type="GO" id="GO:0046872">
    <property type="term" value="F:metal ion binding"/>
    <property type="evidence" value="ECO:0007669"/>
    <property type="project" value="UniProtKB-UniRule"/>
</dbReference>
<evidence type="ECO:0000256" key="17">
    <source>
        <dbReference type="PIRSR" id="PIRSR600823-4"/>
    </source>
</evidence>
<evidence type="ECO:0000256" key="8">
    <source>
        <dbReference type="ARBA" id="ARBA00022837"/>
    </source>
</evidence>
<feature type="binding site" evidence="16">
    <location>
        <position position="79"/>
    </location>
    <ligand>
        <name>Ca(2+)</name>
        <dbReference type="ChEBI" id="CHEBI:29108"/>
        <label>1</label>
    </ligand>
</feature>
<comment type="similarity">
    <text evidence="19">Belongs to the peroxidase family. Classical plant (class III) peroxidase subfamily.</text>
</comment>
<feature type="domain" description="Plant heme peroxidase family profile" evidence="20">
    <location>
        <begin position="30"/>
        <end position="330"/>
    </location>
</feature>
<dbReference type="GO" id="GO:0020037">
    <property type="term" value="F:heme binding"/>
    <property type="evidence" value="ECO:0007669"/>
    <property type="project" value="UniProtKB-UniRule"/>
</dbReference>
<comment type="subcellular location">
    <subcellularLocation>
        <location evidence="19">Secreted</location>
    </subcellularLocation>
</comment>
<comment type="similarity">
    <text evidence="3">Belongs to the peroxidase family. Ascorbate peroxidase subfamily.</text>
</comment>
<dbReference type="InterPro" id="IPR000823">
    <property type="entry name" value="Peroxidase_pln"/>
</dbReference>
<evidence type="ECO:0000256" key="11">
    <source>
        <dbReference type="ARBA" id="ARBA00023157"/>
    </source>
</evidence>
<evidence type="ECO:0000256" key="16">
    <source>
        <dbReference type="PIRSR" id="PIRSR600823-3"/>
    </source>
</evidence>
<dbReference type="GO" id="GO:0042744">
    <property type="term" value="P:hydrogen peroxide catabolic process"/>
    <property type="evidence" value="ECO:0007669"/>
    <property type="project" value="UniProtKB-KW"/>
</dbReference>
<feature type="site" description="Transition state stabilizer" evidence="17">
    <location>
        <position position="67"/>
    </location>
</feature>
<feature type="signal peptide" evidence="19">
    <location>
        <begin position="1"/>
        <end position="26"/>
    </location>
</feature>
<evidence type="ECO:0000256" key="18">
    <source>
        <dbReference type="PIRSR" id="PIRSR600823-5"/>
    </source>
</evidence>
<comment type="caution">
    <text evidence="21">The sequence shown here is derived from an EMBL/GenBank/DDBJ whole genome shotgun (WGS) entry which is preliminary data.</text>
</comment>
<dbReference type="EMBL" id="JAJJMB010008110">
    <property type="protein sequence ID" value="KAI3925421.1"/>
    <property type="molecule type" value="Genomic_DNA"/>
</dbReference>
<keyword evidence="11 18" id="KW-1015">Disulfide bond</keyword>
<organism evidence="21 22">
    <name type="scientific">Papaver atlanticum</name>
    <dbReference type="NCBI Taxonomy" id="357466"/>
    <lineage>
        <taxon>Eukaryota</taxon>
        <taxon>Viridiplantae</taxon>
        <taxon>Streptophyta</taxon>
        <taxon>Embryophyta</taxon>
        <taxon>Tracheophyta</taxon>
        <taxon>Spermatophyta</taxon>
        <taxon>Magnoliopsida</taxon>
        <taxon>Ranunculales</taxon>
        <taxon>Papaveraceae</taxon>
        <taxon>Papaveroideae</taxon>
        <taxon>Papaver</taxon>
    </lineage>
</organism>
<dbReference type="AlphaFoldDB" id="A0AAD4SXC6"/>
<dbReference type="PRINTS" id="PR00458">
    <property type="entry name" value="PEROXIDASE"/>
</dbReference>
<name>A0AAD4SXC6_9MAGN</name>
<dbReference type="Proteomes" id="UP001202328">
    <property type="component" value="Unassembled WGS sequence"/>
</dbReference>
<feature type="binding site" evidence="16">
    <location>
        <position position="81"/>
    </location>
    <ligand>
        <name>Ca(2+)</name>
        <dbReference type="ChEBI" id="CHEBI:29108"/>
        <label>1</label>
    </ligand>
</feature>
<evidence type="ECO:0000256" key="14">
    <source>
        <dbReference type="PIRSR" id="PIRSR600823-1"/>
    </source>
</evidence>
<accession>A0AAD4SXC6</accession>
<keyword evidence="13 19" id="KW-0376">Hydrogen peroxide</keyword>
<dbReference type="PROSITE" id="PS00435">
    <property type="entry name" value="PEROXIDASE_1"/>
    <property type="match status" value="1"/>
</dbReference>
<comment type="cofactor">
    <cofactor evidence="16 19">
        <name>heme b</name>
        <dbReference type="ChEBI" id="CHEBI:60344"/>
    </cofactor>
    <text evidence="16 19">Binds 1 heme b (iron(II)-protoporphyrin IX) group per subunit.</text>
</comment>
<evidence type="ECO:0000256" key="4">
    <source>
        <dbReference type="ARBA" id="ARBA00012313"/>
    </source>
</evidence>
<dbReference type="FunFam" id="1.10.520.10:FF:000008">
    <property type="entry name" value="Peroxidase"/>
    <property type="match status" value="1"/>
</dbReference>
<feature type="binding site" evidence="16">
    <location>
        <position position="75"/>
    </location>
    <ligand>
        <name>Ca(2+)</name>
        <dbReference type="ChEBI" id="CHEBI:29108"/>
        <label>1</label>
    </ligand>
</feature>
<keyword evidence="19" id="KW-0964">Secreted</keyword>
<keyword evidence="5 19" id="KW-0575">Peroxidase</keyword>
<dbReference type="PROSITE" id="PS00436">
    <property type="entry name" value="PEROXIDASE_2"/>
    <property type="match status" value="1"/>
</dbReference>
<evidence type="ECO:0000313" key="22">
    <source>
        <dbReference type="Proteomes" id="UP001202328"/>
    </source>
</evidence>
<dbReference type="GO" id="GO:0140825">
    <property type="term" value="F:lactoperoxidase activity"/>
    <property type="evidence" value="ECO:0007669"/>
    <property type="project" value="UniProtKB-EC"/>
</dbReference>
<feature type="binding site" evidence="16">
    <location>
        <position position="77"/>
    </location>
    <ligand>
        <name>Ca(2+)</name>
        <dbReference type="ChEBI" id="CHEBI:29108"/>
        <label>1</label>
    </ligand>
</feature>
<proteinExistence type="inferred from homology"/>
<feature type="binding site" evidence="16">
    <location>
        <position position="198"/>
    </location>
    <ligand>
        <name>Ca(2+)</name>
        <dbReference type="ChEBI" id="CHEBI:29108"/>
        <label>2</label>
    </ligand>
</feature>
<dbReference type="InterPro" id="IPR033905">
    <property type="entry name" value="Secretory_peroxidase"/>
</dbReference>
<reference evidence="21" key="1">
    <citation type="submission" date="2022-04" db="EMBL/GenBank/DDBJ databases">
        <title>A functionally conserved STORR gene fusion in Papaver species that diverged 16.8 million years ago.</title>
        <authorList>
            <person name="Catania T."/>
        </authorList>
    </citation>
    <scope>NUCLEOTIDE SEQUENCE</scope>
    <source>
        <strain evidence="21">S-188037</strain>
    </source>
</reference>
<feature type="active site" description="Proton acceptor" evidence="14">
    <location>
        <position position="71"/>
    </location>
</feature>
<dbReference type="Gene3D" id="1.10.520.10">
    <property type="match status" value="1"/>
</dbReference>
<dbReference type="Pfam" id="PF00141">
    <property type="entry name" value="peroxidase"/>
    <property type="match status" value="1"/>
</dbReference>
<dbReference type="SUPFAM" id="SSF48113">
    <property type="entry name" value="Heme-dependent peroxidases"/>
    <property type="match status" value="1"/>
</dbReference>
<gene>
    <name evidence="21" type="ORF">MKW98_015769</name>
</gene>
<evidence type="ECO:0000256" key="3">
    <source>
        <dbReference type="ARBA" id="ARBA00006873"/>
    </source>
</evidence>
<evidence type="ECO:0000256" key="15">
    <source>
        <dbReference type="PIRSR" id="PIRSR600823-2"/>
    </source>
</evidence>
<feature type="binding site" evidence="15">
    <location>
        <position position="167"/>
    </location>
    <ligand>
        <name>substrate</name>
    </ligand>
</feature>
<keyword evidence="9 19" id="KW-0560">Oxidoreductase</keyword>
<comment type="cofactor">
    <cofactor evidence="16 19">
        <name>Ca(2+)</name>
        <dbReference type="ChEBI" id="CHEBI:29108"/>
    </cofactor>
    <text evidence="16 19">Binds 2 calcium ions per subunit.</text>
</comment>